<reference evidence="2 3" key="1">
    <citation type="submission" date="2024-09" db="EMBL/GenBank/DDBJ databases">
        <authorList>
            <person name="Sun Q."/>
            <person name="Mori K."/>
        </authorList>
    </citation>
    <scope>NUCLEOTIDE SEQUENCE [LARGE SCALE GENOMIC DNA]</scope>
    <source>
        <strain evidence="2 3">CCM 3426</strain>
    </source>
</reference>
<name>A0ABV5IUH0_9ACTN</name>
<comment type="caution">
    <text evidence="2">The sequence shown here is derived from an EMBL/GenBank/DDBJ whole genome shotgun (WGS) entry which is preliminary data.</text>
</comment>
<evidence type="ECO:0000256" key="1">
    <source>
        <dbReference type="SAM" id="Coils"/>
    </source>
</evidence>
<dbReference type="RefSeq" id="WP_260478010.1">
    <property type="nucleotide sequence ID" value="NZ_BMRC01000007.1"/>
</dbReference>
<dbReference type="Proteomes" id="UP001589647">
    <property type="component" value="Unassembled WGS sequence"/>
</dbReference>
<evidence type="ECO:0000313" key="3">
    <source>
        <dbReference type="Proteomes" id="UP001589647"/>
    </source>
</evidence>
<keyword evidence="1" id="KW-0175">Coiled coil</keyword>
<feature type="coiled-coil region" evidence="1">
    <location>
        <begin position="10"/>
        <end position="37"/>
    </location>
</feature>
<evidence type="ECO:0000313" key="2">
    <source>
        <dbReference type="EMBL" id="MFB9208206.1"/>
    </source>
</evidence>
<keyword evidence="3" id="KW-1185">Reference proteome</keyword>
<organism evidence="2 3">
    <name type="scientific">Nonomuraea spiralis</name>
    <dbReference type="NCBI Taxonomy" id="46182"/>
    <lineage>
        <taxon>Bacteria</taxon>
        <taxon>Bacillati</taxon>
        <taxon>Actinomycetota</taxon>
        <taxon>Actinomycetes</taxon>
        <taxon>Streptosporangiales</taxon>
        <taxon>Streptosporangiaceae</taxon>
        <taxon>Nonomuraea</taxon>
    </lineage>
</organism>
<protein>
    <submittedName>
        <fullName evidence="2">Uncharacterized protein</fullName>
    </submittedName>
</protein>
<proteinExistence type="predicted"/>
<sequence length="42" mass="4593">MIGGRVLMQSPALEAELLALKQRVDELEEQVRRLAAAVTAES</sequence>
<accession>A0ABV5IUH0</accession>
<dbReference type="EMBL" id="JBHMEI010000067">
    <property type="protein sequence ID" value="MFB9208206.1"/>
    <property type="molecule type" value="Genomic_DNA"/>
</dbReference>
<gene>
    <name evidence="2" type="ORF">ACFFV7_43990</name>
</gene>